<dbReference type="AlphaFoldDB" id="A0A0G3BLA9"/>
<dbReference type="RefSeq" id="WP_047194089.1">
    <property type="nucleotide sequence ID" value="NZ_CP011371.1"/>
</dbReference>
<feature type="compositionally biased region" description="Polar residues" evidence="1">
    <location>
        <begin position="81"/>
        <end position="91"/>
    </location>
</feature>
<dbReference type="Proteomes" id="UP000035352">
    <property type="component" value="Chromosome"/>
</dbReference>
<keyword evidence="2" id="KW-0732">Signal</keyword>
<protein>
    <submittedName>
        <fullName evidence="3">Uncharacterized protein</fullName>
    </submittedName>
</protein>
<evidence type="ECO:0000313" key="3">
    <source>
        <dbReference type="EMBL" id="AKJ28171.1"/>
    </source>
</evidence>
<feature type="chain" id="PRO_5002551690" evidence="2">
    <location>
        <begin position="24"/>
        <end position="138"/>
    </location>
</feature>
<evidence type="ECO:0000256" key="1">
    <source>
        <dbReference type="SAM" id="MobiDB-lite"/>
    </source>
</evidence>
<feature type="compositionally biased region" description="Polar residues" evidence="1">
    <location>
        <begin position="25"/>
        <end position="48"/>
    </location>
</feature>
<evidence type="ECO:0000313" key="4">
    <source>
        <dbReference type="Proteomes" id="UP000035352"/>
    </source>
</evidence>
<sequence>MKSKKNLLGCVVAALFASGSVYAQSTVTDPASPPLSGTQQGVAPSQGNTGSTPTGGQGATTQQGTMSGQSDAATSGRGPSASPSDYQSQGRQADPRANTDENFSGSELRGPVGEGEATSWWPGKDSEAESDARSGAIR</sequence>
<evidence type="ECO:0000256" key="2">
    <source>
        <dbReference type="SAM" id="SignalP"/>
    </source>
</evidence>
<accession>A0A0G3BLA9</accession>
<feature type="region of interest" description="Disordered" evidence="1">
    <location>
        <begin position="25"/>
        <end position="138"/>
    </location>
</feature>
<reference evidence="3 4" key="1">
    <citation type="submission" date="2015-05" db="EMBL/GenBank/DDBJ databases">
        <authorList>
            <person name="Tang B."/>
            <person name="Yu Y."/>
        </authorList>
    </citation>
    <scope>NUCLEOTIDE SEQUENCE [LARGE SCALE GENOMIC DNA]</scope>
    <source>
        <strain evidence="3 4">DSM 7029</strain>
    </source>
</reference>
<feature type="signal peptide" evidence="2">
    <location>
        <begin position="1"/>
        <end position="23"/>
    </location>
</feature>
<name>A0A0G3BLA9_9BURK</name>
<dbReference type="EMBL" id="CP011371">
    <property type="protein sequence ID" value="AKJ28171.1"/>
    <property type="molecule type" value="Genomic_DNA"/>
</dbReference>
<organism evidence="3 4">
    <name type="scientific">Caldimonas brevitalea</name>
    <dbReference type="NCBI Taxonomy" id="413882"/>
    <lineage>
        <taxon>Bacteria</taxon>
        <taxon>Pseudomonadati</taxon>
        <taxon>Pseudomonadota</taxon>
        <taxon>Betaproteobacteria</taxon>
        <taxon>Burkholderiales</taxon>
        <taxon>Sphaerotilaceae</taxon>
        <taxon>Caldimonas</taxon>
    </lineage>
</organism>
<gene>
    <name evidence="3" type="ORF">AAW51_1480</name>
</gene>
<keyword evidence="4" id="KW-1185">Reference proteome</keyword>
<proteinExistence type="predicted"/>
<feature type="compositionally biased region" description="Low complexity" evidence="1">
    <location>
        <begin position="59"/>
        <end position="70"/>
    </location>
</feature>
<dbReference type="KEGG" id="pbh:AAW51_1480"/>